<dbReference type="EMBL" id="JASXSV010000001">
    <property type="protein sequence ID" value="MDP0587788.1"/>
    <property type="molecule type" value="Genomic_DNA"/>
</dbReference>
<dbReference type="Pfam" id="PF01381">
    <property type="entry name" value="HTH_3"/>
    <property type="match status" value="1"/>
</dbReference>
<feature type="region of interest" description="Disordered" evidence="1">
    <location>
        <begin position="88"/>
        <end position="116"/>
    </location>
</feature>
<dbReference type="AlphaFoldDB" id="A0AA90SWK2"/>
<dbReference type="Proteomes" id="UP001178148">
    <property type="component" value="Unassembled WGS sequence"/>
</dbReference>
<dbReference type="SUPFAM" id="SSF47413">
    <property type="entry name" value="lambda repressor-like DNA-binding domains"/>
    <property type="match status" value="1"/>
</dbReference>
<comment type="caution">
    <text evidence="3">The sequence shown here is derived from an EMBL/GenBank/DDBJ whole genome shotgun (WGS) entry which is preliminary data.</text>
</comment>
<dbReference type="Gene3D" id="1.10.260.40">
    <property type="entry name" value="lambda repressor-like DNA-binding domains"/>
    <property type="match status" value="1"/>
</dbReference>
<name>A0AA90SWK2_9GAMM</name>
<proteinExistence type="predicted"/>
<protein>
    <submittedName>
        <fullName evidence="3">Helix-turn-helix transcriptional regulator</fullName>
    </submittedName>
</protein>
<organism evidence="3 4">
    <name type="scientific">Candidatus Endonucleibacter bathymodioli</name>
    <dbReference type="NCBI Taxonomy" id="539814"/>
    <lineage>
        <taxon>Bacteria</taxon>
        <taxon>Pseudomonadati</taxon>
        <taxon>Pseudomonadota</taxon>
        <taxon>Gammaproteobacteria</taxon>
        <taxon>Oceanospirillales</taxon>
        <taxon>Endozoicomonadaceae</taxon>
        <taxon>Candidatus Endonucleibacter</taxon>
    </lineage>
</organism>
<evidence type="ECO:0000256" key="1">
    <source>
        <dbReference type="SAM" id="MobiDB-lite"/>
    </source>
</evidence>
<dbReference type="PROSITE" id="PS50943">
    <property type="entry name" value="HTH_CROC1"/>
    <property type="match status" value="1"/>
</dbReference>
<feature type="domain" description="HTH cro/C1-type" evidence="2">
    <location>
        <begin position="20"/>
        <end position="72"/>
    </location>
</feature>
<evidence type="ECO:0000259" key="2">
    <source>
        <dbReference type="PROSITE" id="PS50943"/>
    </source>
</evidence>
<accession>A0AA90SWK2</accession>
<dbReference type="GO" id="GO:0003677">
    <property type="term" value="F:DNA binding"/>
    <property type="evidence" value="ECO:0007669"/>
    <property type="project" value="InterPro"/>
</dbReference>
<feature type="compositionally biased region" description="Basic and acidic residues" evidence="1">
    <location>
        <begin position="104"/>
        <end position="116"/>
    </location>
</feature>
<gene>
    <name evidence="3" type="ORF">QS748_00685</name>
</gene>
<reference evidence="3 4" key="1">
    <citation type="journal article" date="2023" name="bioRxiv">
        <title>An intranuclear bacterial parasite of deep-sea mussels expresses apoptosis inhibitors acquired from its host.</title>
        <authorList>
            <person name="Gonzalez Porras M.A."/>
            <person name="Assie A."/>
            <person name="Tietjen M."/>
            <person name="Violette M."/>
            <person name="Kleiner M."/>
            <person name="Gruber-Vodicka H."/>
            <person name="Dubilier N."/>
            <person name="Leisch N."/>
        </authorList>
    </citation>
    <scope>NUCLEOTIDE SEQUENCE [LARGE SCALE GENOMIC DNA]</scope>
    <source>
        <strain evidence="3">IAP13</strain>
    </source>
</reference>
<sequence length="116" mass="13286">MRLDNHHSDEAILKEMGNRITQLRLNMNKSQLLLAQEAGISHRTLIRIEHGQSVQASSLIRILRTLQLIGNLDCLIPETIVSPVQQLKMQGKQRKRASSRAIKPKKENVWSWGDEK</sequence>
<dbReference type="InterPro" id="IPR001387">
    <property type="entry name" value="Cro/C1-type_HTH"/>
</dbReference>
<dbReference type="InterPro" id="IPR010982">
    <property type="entry name" value="Lambda_DNA-bd_dom_sf"/>
</dbReference>
<evidence type="ECO:0000313" key="3">
    <source>
        <dbReference type="EMBL" id="MDP0587788.1"/>
    </source>
</evidence>
<evidence type="ECO:0000313" key="4">
    <source>
        <dbReference type="Proteomes" id="UP001178148"/>
    </source>
</evidence>
<keyword evidence="4" id="KW-1185">Reference proteome</keyword>
<dbReference type="CDD" id="cd00093">
    <property type="entry name" value="HTH_XRE"/>
    <property type="match status" value="1"/>
</dbReference>